<proteinExistence type="predicted"/>
<feature type="signal peptide" evidence="1">
    <location>
        <begin position="1"/>
        <end position="17"/>
    </location>
</feature>
<organism evidence="2 3">
    <name type="scientific">Trichomalopsis sarcophagae</name>
    <dbReference type="NCBI Taxonomy" id="543379"/>
    <lineage>
        <taxon>Eukaryota</taxon>
        <taxon>Metazoa</taxon>
        <taxon>Ecdysozoa</taxon>
        <taxon>Arthropoda</taxon>
        <taxon>Hexapoda</taxon>
        <taxon>Insecta</taxon>
        <taxon>Pterygota</taxon>
        <taxon>Neoptera</taxon>
        <taxon>Endopterygota</taxon>
        <taxon>Hymenoptera</taxon>
        <taxon>Apocrita</taxon>
        <taxon>Proctotrupomorpha</taxon>
        <taxon>Chalcidoidea</taxon>
        <taxon>Pteromalidae</taxon>
        <taxon>Pteromalinae</taxon>
        <taxon>Trichomalopsis</taxon>
    </lineage>
</organism>
<name>A0A232EXS2_9HYME</name>
<keyword evidence="1" id="KW-0732">Signal</keyword>
<gene>
    <name evidence="2" type="ORF">TSAR_015918</name>
</gene>
<dbReference type="AlphaFoldDB" id="A0A232EXS2"/>
<keyword evidence="3" id="KW-1185">Reference proteome</keyword>
<evidence type="ECO:0000313" key="3">
    <source>
        <dbReference type="Proteomes" id="UP000215335"/>
    </source>
</evidence>
<feature type="chain" id="PRO_5012534005" description="Termicin" evidence="1">
    <location>
        <begin position="18"/>
        <end position="66"/>
    </location>
</feature>
<evidence type="ECO:0000256" key="1">
    <source>
        <dbReference type="SAM" id="SignalP"/>
    </source>
</evidence>
<evidence type="ECO:0000313" key="2">
    <source>
        <dbReference type="EMBL" id="OXU23069.1"/>
    </source>
</evidence>
<evidence type="ECO:0008006" key="4">
    <source>
        <dbReference type="Google" id="ProtNLM"/>
    </source>
</evidence>
<dbReference type="EMBL" id="NNAY01001738">
    <property type="protein sequence ID" value="OXU23069.1"/>
    <property type="molecule type" value="Genomic_DNA"/>
</dbReference>
<protein>
    <recommendedName>
        <fullName evidence="4">Termicin</fullName>
    </recommendedName>
</protein>
<reference evidence="2 3" key="1">
    <citation type="journal article" date="2017" name="Curr. Biol.">
        <title>The Evolution of Venom by Co-option of Single-Copy Genes.</title>
        <authorList>
            <person name="Martinson E.O."/>
            <person name="Mrinalini"/>
            <person name="Kelkar Y.D."/>
            <person name="Chang C.H."/>
            <person name="Werren J.H."/>
        </authorList>
    </citation>
    <scope>NUCLEOTIDE SEQUENCE [LARGE SCALE GENOMIC DNA]</scope>
    <source>
        <strain evidence="2 3">Alberta</strain>
        <tissue evidence="2">Whole body</tissue>
    </source>
</reference>
<dbReference type="Proteomes" id="UP000215335">
    <property type="component" value="Unassembled WGS sequence"/>
</dbReference>
<comment type="caution">
    <text evidence="2">The sequence shown here is derived from an EMBL/GenBank/DDBJ whole genome shotgun (WGS) entry which is preliminary data.</text>
</comment>
<sequence>MKFLLCILLLFVVYAVAHHELAGGECNIVTCTEFCTTKIDSTKKYGICVEENKCHCMDSAENSKAV</sequence>
<accession>A0A232EXS2</accession>